<dbReference type="AlphaFoldDB" id="A0A7M7RAS6"/>
<dbReference type="KEGG" id="spu:579204"/>
<feature type="region of interest" description="Disordered" evidence="2">
    <location>
        <begin position="277"/>
        <end position="311"/>
    </location>
</feature>
<dbReference type="InterPro" id="IPR036259">
    <property type="entry name" value="MFS_trans_sf"/>
</dbReference>
<comment type="subcellular location">
    <subcellularLocation>
        <location evidence="1">Membrane</location>
        <topology evidence="1">Multi-pass membrane protein</topology>
    </subcellularLocation>
</comment>
<dbReference type="PROSITE" id="PS50850">
    <property type="entry name" value="MFS"/>
    <property type="match status" value="1"/>
</dbReference>
<organism evidence="5 6">
    <name type="scientific">Strongylocentrotus purpuratus</name>
    <name type="common">Purple sea urchin</name>
    <dbReference type="NCBI Taxonomy" id="7668"/>
    <lineage>
        <taxon>Eukaryota</taxon>
        <taxon>Metazoa</taxon>
        <taxon>Echinodermata</taxon>
        <taxon>Eleutherozoa</taxon>
        <taxon>Echinozoa</taxon>
        <taxon>Echinoidea</taxon>
        <taxon>Euechinoidea</taxon>
        <taxon>Echinacea</taxon>
        <taxon>Camarodonta</taxon>
        <taxon>Echinidea</taxon>
        <taxon>Strongylocentrotidae</taxon>
        <taxon>Strongylocentrotus</taxon>
    </lineage>
</organism>
<dbReference type="EnsemblMetazoa" id="XM_779332">
    <property type="protein sequence ID" value="XP_784425"/>
    <property type="gene ID" value="LOC579204"/>
</dbReference>
<dbReference type="RefSeq" id="XP_784425.2">
    <property type="nucleotide sequence ID" value="XM_779332.5"/>
</dbReference>
<feature type="compositionally biased region" description="Basic and acidic residues" evidence="2">
    <location>
        <begin position="280"/>
        <end position="292"/>
    </location>
</feature>
<dbReference type="InParanoid" id="A0A7M7RAS6"/>
<dbReference type="InterPro" id="IPR011701">
    <property type="entry name" value="MFS"/>
</dbReference>
<evidence type="ECO:0000256" key="1">
    <source>
        <dbReference type="ARBA" id="ARBA00004141"/>
    </source>
</evidence>
<proteinExistence type="predicted"/>
<feature type="transmembrane region" description="Helical" evidence="3">
    <location>
        <begin position="83"/>
        <end position="105"/>
    </location>
</feature>
<evidence type="ECO:0000313" key="5">
    <source>
        <dbReference type="EnsemblMetazoa" id="XP_784425"/>
    </source>
</evidence>
<feature type="transmembrane region" description="Helical" evidence="3">
    <location>
        <begin position="494"/>
        <end position="518"/>
    </location>
</feature>
<feature type="region of interest" description="Disordered" evidence="2">
    <location>
        <begin position="198"/>
        <end position="258"/>
    </location>
</feature>
<keyword evidence="3" id="KW-1133">Transmembrane helix</keyword>
<feature type="transmembrane region" description="Helical" evidence="3">
    <location>
        <begin position="170"/>
        <end position="189"/>
    </location>
</feature>
<dbReference type="InterPro" id="IPR020846">
    <property type="entry name" value="MFS_dom"/>
</dbReference>
<reference evidence="5" key="2">
    <citation type="submission" date="2021-01" db="UniProtKB">
        <authorList>
            <consortium name="EnsemblMetazoa"/>
        </authorList>
    </citation>
    <scope>IDENTIFICATION</scope>
</reference>
<dbReference type="PANTHER" id="PTHR11360">
    <property type="entry name" value="MONOCARBOXYLATE TRANSPORTER"/>
    <property type="match status" value="1"/>
</dbReference>
<feature type="compositionally biased region" description="Basic and acidic residues" evidence="2">
    <location>
        <begin position="203"/>
        <end position="218"/>
    </location>
</feature>
<dbReference type="FunFam" id="1.20.1250.20:FF:000517">
    <property type="entry name" value="Uncharacterized protein"/>
    <property type="match status" value="1"/>
</dbReference>
<keyword evidence="3" id="KW-0472">Membrane</keyword>
<feature type="transmembrane region" description="Helical" evidence="3">
    <location>
        <begin position="340"/>
        <end position="364"/>
    </location>
</feature>
<evidence type="ECO:0000256" key="3">
    <source>
        <dbReference type="SAM" id="Phobius"/>
    </source>
</evidence>
<dbReference type="OrthoDB" id="2213137at2759"/>
<dbReference type="Gene3D" id="1.20.1250.20">
    <property type="entry name" value="MFS general substrate transporter like domains"/>
    <property type="match status" value="2"/>
</dbReference>
<evidence type="ECO:0000259" key="4">
    <source>
        <dbReference type="PROSITE" id="PS50850"/>
    </source>
</evidence>
<evidence type="ECO:0000313" key="6">
    <source>
        <dbReference type="Proteomes" id="UP000007110"/>
    </source>
</evidence>
<dbReference type="PANTHER" id="PTHR11360:SF303">
    <property type="entry name" value="MAJOR FACILITATOR SUPERFAMILY (MFS) PROFILE DOMAIN-CONTAINING PROTEIN"/>
    <property type="match status" value="1"/>
</dbReference>
<dbReference type="GeneID" id="579204"/>
<name>A0A7M7RAS6_STRPU</name>
<dbReference type="GO" id="GO:0008028">
    <property type="term" value="F:monocarboxylic acid transmembrane transporter activity"/>
    <property type="evidence" value="ECO:0000318"/>
    <property type="project" value="GO_Central"/>
</dbReference>
<feature type="transmembrane region" description="Helical" evidence="3">
    <location>
        <begin position="12"/>
        <end position="30"/>
    </location>
</feature>
<feature type="transmembrane region" description="Helical" evidence="3">
    <location>
        <begin position="431"/>
        <end position="453"/>
    </location>
</feature>
<protein>
    <recommendedName>
        <fullName evidence="4">Major facilitator superfamily (MFS) profile domain-containing protein</fullName>
    </recommendedName>
</protein>
<keyword evidence="6" id="KW-1185">Reference proteome</keyword>
<dbReference type="GO" id="GO:0005886">
    <property type="term" value="C:plasma membrane"/>
    <property type="evidence" value="ECO:0000318"/>
    <property type="project" value="GO_Central"/>
</dbReference>
<accession>A0A7M7RAS6</accession>
<dbReference type="Proteomes" id="UP000007110">
    <property type="component" value="Unassembled WGS sequence"/>
</dbReference>
<feature type="transmembrane region" description="Helical" evidence="3">
    <location>
        <begin position="111"/>
        <end position="129"/>
    </location>
</feature>
<feature type="transmembrane region" description="Helical" evidence="3">
    <location>
        <begin position="376"/>
        <end position="394"/>
    </location>
</feature>
<reference evidence="6" key="1">
    <citation type="submission" date="2015-02" db="EMBL/GenBank/DDBJ databases">
        <title>Genome sequencing for Strongylocentrotus purpuratus.</title>
        <authorList>
            <person name="Murali S."/>
            <person name="Liu Y."/>
            <person name="Vee V."/>
            <person name="English A."/>
            <person name="Wang M."/>
            <person name="Skinner E."/>
            <person name="Han Y."/>
            <person name="Muzny D.M."/>
            <person name="Worley K.C."/>
            <person name="Gibbs R.A."/>
        </authorList>
    </citation>
    <scope>NUCLEOTIDE SEQUENCE</scope>
</reference>
<feature type="transmembrane region" description="Helical" evidence="3">
    <location>
        <begin position="136"/>
        <end position="158"/>
    </location>
</feature>
<feature type="domain" description="Major facilitator superfamily (MFS) profile" evidence="4">
    <location>
        <begin position="340"/>
        <end position="532"/>
    </location>
</feature>
<evidence type="ECO:0000256" key="2">
    <source>
        <dbReference type="SAM" id="MobiDB-lite"/>
    </source>
</evidence>
<dbReference type="InterPro" id="IPR050327">
    <property type="entry name" value="Proton-linked_MCT"/>
</dbReference>
<feature type="transmembrane region" description="Helical" evidence="3">
    <location>
        <begin position="406"/>
        <end position="425"/>
    </location>
</feature>
<dbReference type="SUPFAM" id="SSF103473">
    <property type="entry name" value="MFS general substrate transporter"/>
    <property type="match status" value="1"/>
</dbReference>
<feature type="transmembrane region" description="Helical" evidence="3">
    <location>
        <begin position="50"/>
        <end position="71"/>
    </location>
</feature>
<sequence length="532" mass="57657">MKVFRPGESQGRWKYMIVVGAAIVNFFNTGTAKSFGVLISDLTEDFGTGVSILGFGIGMCHGAAVGLAFFLRPLLKKTTCRVLTMIGGCLSGFGFCICSISGNAALFTSGIAVAGFGYSFMIISNVVIIKTYFPDSFPIAISFSLSAGAVGMMLIPVITEKLANIYGWRGSLLLIAAMNFHNVLAGALFRPLTSTRHKHSYSTKHDGTADSARERRTVENSNSFRSDEKTTYRGQYSPVNAPEQGCSENKETQSGANSCLDSKKRMTVIQNCEQSLGVSERNDEISEEDRLIPKGQSRRKPDDFKSGSVEEESKATTVDGGCMRSLIELFDLRLLYDFPALNPIMIAVLLSGATTTGWVAFLLPNALEKGYNMDKAILLASVGGLWNFIGRFCIGYMLGKRTTARTMFVICNLICGVAFCLDYVTTTFWGLSILSALNGSTIGALTVLISLMIEEIVDESRFTSGVALAFLFLGLGEIVGGLFAGWLYDISHTYVIAFIALGVLNVLGALLTAIVTFLPCSLFRTRHLDDKE</sequence>
<dbReference type="Pfam" id="PF07690">
    <property type="entry name" value="MFS_1"/>
    <property type="match status" value="1"/>
</dbReference>
<keyword evidence="3" id="KW-0812">Transmembrane</keyword>
<feature type="transmembrane region" description="Helical" evidence="3">
    <location>
        <begin position="465"/>
        <end position="488"/>
    </location>
</feature>
<dbReference type="OMA" id="QGRSAMC"/>